<dbReference type="PANTHER" id="PTHR13767:SF2">
    <property type="entry name" value="PSEUDOURIDYLATE SYNTHASE TRUB1"/>
    <property type="match status" value="1"/>
</dbReference>
<evidence type="ECO:0000313" key="8">
    <source>
        <dbReference type="EMBL" id="EGC20255.1"/>
    </source>
</evidence>
<dbReference type="InterPro" id="IPR014780">
    <property type="entry name" value="tRNA_psdUridine_synth_TruB"/>
</dbReference>
<feature type="domain" description="Pseudouridine synthase II N-terminal" evidence="6">
    <location>
        <begin position="38"/>
        <end position="182"/>
    </location>
</feature>
<dbReference type="AlphaFoldDB" id="F0F6H3"/>
<dbReference type="PANTHER" id="PTHR13767">
    <property type="entry name" value="TRNA-PSEUDOURIDINE SYNTHASE"/>
    <property type="match status" value="1"/>
</dbReference>
<dbReference type="HOGENOM" id="CLU_032087_2_0_10"/>
<protein>
    <recommendedName>
        <fullName evidence="5">tRNA pseudouridine synthase B</fullName>
        <ecNumber evidence="5">5.4.99.25</ecNumber>
    </recommendedName>
    <alternativeName>
        <fullName evidence="5">tRNA pseudouridine(55) synthase</fullName>
        <shortName evidence="5">Psi55 synthase</shortName>
    </alternativeName>
    <alternativeName>
        <fullName evidence="5">tRNA pseudouridylate synthase</fullName>
    </alternativeName>
    <alternativeName>
        <fullName evidence="5">tRNA-uridine isomerase</fullName>
    </alternativeName>
</protein>
<dbReference type="STRING" id="888743.HMPREF9141_1195"/>
<dbReference type="Proteomes" id="UP000005697">
    <property type="component" value="Unassembled WGS sequence"/>
</dbReference>
<feature type="domain" description="tRNA pseudouridylate synthase B C-terminal" evidence="7">
    <location>
        <begin position="183"/>
        <end position="228"/>
    </location>
</feature>
<dbReference type="InterPro" id="IPR002501">
    <property type="entry name" value="PsdUridine_synth_N"/>
</dbReference>
<evidence type="ECO:0000256" key="4">
    <source>
        <dbReference type="ARBA" id="ARBA00023235"/>
    </source>
</evidence>
<dbReference type="RefSeq" id="WP_007368725.1">
    <property type="nucleotide sequence ID" value="NZ_GL872283.1"/>
</dbReference>
<dbReference type="SUPFAM" id="SSF55120">
    <property type="entry name" value="Pseudouridine synthase"/>
    <property type="match status" value="1"/>
</dbReference>
<dbReference type="GO" id="GO:1990481">
    <property type="term" value="P:mRNA pseudouridine synthesis"/>
    <property type="evidence" value="ECO:0007669"/>
    <property type="project" value="TreeGrafter"/>
</dbReference>
<dbReference type="Pfam" id="PF01509">
    <property type="entry name" value="TruB_N"/>
    <property type="match status" value="1"/>
</dbReference>
<comment type="similarity">
    <text evidence="2 5">Belongs to the pseudouridine synthase TruB family. Type 1 subfamily.</text>
</comment>
<dbReference type="OrthoDB" id="9802309at2"/>
<dbReference type="HAMAP" id="MF_01080">
    <property type="entry name" value="TruB_bact"/>
    <property type="match status" value="1"/>
</dbReference>
<evidence type="ECO:0000256" key="3">
    <source>
        <dbReference type="ARBA" id="ARBA00022694"/>
    </source>
</evidence>
<dbReference type="GO" id="GO:0160148">
    <property type="term" value="F:tRNA pseudouridine(55) synthase activity"/>
    <property type="evidence" value="ECO:0007669"/>
    <property type="project" value="UniProtKB-EC"/>
</dbReference>
<dbReference type="InterPro" id="IPR032819">
    <property type="entry name" value="TruB_C"/>
</dbReference>
<dbReference type="EC" id="5.4.99.25" evidence="5"/>
<comment type="caution">
    <text evidence="8">The sequence shown here is derived from an EMBL/GenBank/DDBJ whole genome shotgun (WGS) entry which is preliminary data.</text>
</comment>
<evidence type="ECO:0000256" key="5">
    <source>
        <dbReference type="HAMAP-Rule" id="MF_01080"/>
    </source>
</evidence>
<dbReference type="InterPro" id="IPR020103">
    <property type="entry name" value="PsdUridine_synth_cat_dom_sf"/>
</dbReference>
<evidence type="ECO:0000313" key="9">
    <source>
        <dbReference type="Proteomes" id="UP000005697"/>
    </source>
</evidence>
<keyword evidence="9" id="KW-1185">Reference proteome</keyword>
<sequence>MNFKEGVIIPIDKPYGITSFKALAHIRYLCTQANDGKVKIGHAGTLDPLATGVLILATGRMTKQIETLQAHTKEYTATFQLGATTPSYDMEHEVNGTFPTEHITRELIDATLARFVGDIEQIPPTYSAVKVDGKRAFDYRRNGEDVVLKPKHIHIDKIEVLHFDAEKMQLTVRVVCGKGTYIRALARDFGRALDSGAYLTALRRTRVGDVQVENCISYERFESWLRQQTIEKM</sequence>
<dbReference type="Gene3D" id="3.30.2350.10">
    <property type="entry name" value="Pseudouridine synthase"/>
    <property type="match status" value="1"/>
</dbReference>
<dbReference type="eggNOG" id="COG0130">
    <property type="taxonomic scope" value="Bacteria"/>
</dbReference>
<dbReference type="GO" id="GO:0031119">
    <property type="term" value="P:tRNA pseudouridine synthesis"/>
    <property type="evidence" value="ECO:0007669"/>
    <property type="project" value="UniProtKB-UniRule"/>
</dbReference>
<name>F0F6H3_9BACT</name>
<organism evidence="8 9">
    <name type="scientific">Prevotella multiformis DSM 16608</name>
    <dbReference type="NCBI Taxonomy" id="888743"/>
    <lineage>
        <taxon>Bacteria</taxon>
        <taxon>Pseudomonadati</taxon>
        <taxon>Bacteroidota</taxon>
        <taxon>Bacteroidia</taxon>
        <taxon>Bacteroidales</taxon>
        <taxon>Prevotellaceae</taxon>
        <taxon>Prevotella</taxon>
    </lineage>
</organism>
<dbReference type="CDD" id="cd02573">
    <property type="entry name" value="PseudoU_synth_EcTruB"/>
    <property type="match status" value="1"/>
</dbReference>
<keyword evidence="4 5" id="KW-0413">Isomerase</keyword>
<evidence type="ECO:0000256" key="2">
    <source>
        <dbReference type="ARBA" id="ARBA00005642"/>
    </source>
</evidence>
<comment type="function">
    <text evidence="5">Responsible for synthesis of pseudouridine from uracil-55 in the psi GC loop of transfer RNAs.</text>
</comment>
<evidence type="ECO:0000259" key="6">
    <source>
        <dbReference type="Pfam" id="PF01509"/>
    </source>
</evidence>
<dbReference type="Pfam" id="PF16198">
    <property type="entry name" value="TruB_C_2"/>
    <property type="match status" value="1"/>
</dbReference>
<accession>F0F6H3</accession>
<feature type="active site" description="Nucleophile" evidence="5">
    <location>
        <position position="47"/>
    </location>
</feature>
<evidence type="ECO:0000259" key="7">
    <source>
        <dbReference type="Pfam" id="PF16198"/>
    </source>
</evidence>
<dbReference type="GO" id="GO:0003723">
    <property type="term" value="F:RNA binding"/>
    <property type="evidence" value="ECO:0007669"/>
    <property type="project" value="InterPro"/>
</dbReference>
<dbReference type="EMBL" id="AEWX01000017">
    <property type="protein sequence ID" value="EGC20255.1"/>
    <property type="molecule type" value="Genomic_DNA"/>
</dbReference>
<keyword evidence="3 5" id="KW-0819">tRNA processing</keyword>
<proteinExistence type="inferred from homology"/>
<reference evidence="8 9" key="1">
    <citation type="submission" date="2011-01" db="EMBL/GenBank/DDBJ databases">
        <authorList>
            <person name="Muzny D."/>
            <person name="Qin X."/>
            <person name="Deng J."/>
            <person name="Jiang H."/>
            <person name="Liu Y."/>
            <person name="Qu J."/>
            <person name="Song X.-Z."/>
            <person name="Zhang L."/>
            <person name="Thornton R."/>
            <person name="Coyle M."/>
            <person name="Francisco L."/>
            <person name="Jackson L."/>
            <person name="Javaid M."/>
            <person name="Korchina V."/>
            <person name="Kovar C."/>
            <person name="Mata R."/>
            <person name="Mathew T."/>
            <person name="Ngo R."/>
            <person name="Nguyen L."/>
            <person name="Nguyen N."/>
            <person name="Okwuonu G."/>
            <person name="Ongeri F."/>
            <person name="Pham C."/>
            <person name="Simmons D."/>
            <person name="Wilczek-Boney K."/>
            <person name="Hale W."/>
            <person name="Jakkamsetti A."/>
            <person name="Pham P."/>
            <person name="Ruth R."/>
            <person name="San Lucas F."/>
            <person name="Warren J."/>
            <person name="Zhang J."/>
            <person name="Zhao Z."/>
            <person name="Zhou C."/>
            <person name="Zhu D."/>
            <person name="Lee S."/>
            <person name="Bess C."/>
            <person name="Blankenburg K."/>
            <person name="Forbes L."/>
            <person name="Fu Q."/>
            <person name="Gubbala S."/>
            <person name="Hirani K."/>
            <person name="Jayaseelan J.C."/>
            <person name="Lara F."/>
            <person name="Munidasa M."/>
            <person name="Palculict T."/>
            <person name="Patil S."/>
            <person name="Pu L.-L."/>
            <person name="Saada N."/>
            <person name="Tang L."/>
            <person name="Weissenberger G."/>
            <person name="Zhu Y."/>
            <person name="Hemphill L."/>
            <person name="Shang Y."/>
            <person name="Youmans B."/>
            <person name="Ayvaz T."/>
            <person name="Ross M."/>
            <person name="Santibanez J."/>
            <person name="Aqrawi P."/>
            <person name="Gross S."/>
            <person name="Joshi V."/>
            <person name="Fowler G."/>
            <person name="Nazareth L."/>
            <person name="Reid J."/>
            <person name="Worley K."/>
            <person name="Petrosino J."/>
            <person name="Highlander S."/>
            <person name="Gibbs R."/>
        </authorList>
    </citation>
    <scope>NUCLEOTIDE SEQUENCE [LARGE SCALE GENOMIC DNA]</scope>
    <source>
        <strain evidence="8 9">DSM 16608</strain>
    </source>
</reference>
<gene>
    <name evidence="5 8" type="primary">truB</name>
    <name evidence="8" type="ORF">HMPREF9141_1195</name>
</gene>
<dbReference type="NCBIfam" id="TIGR00431">
    <property type="entry name" value="TruB"/>
    <property type="match status" value="1"/>
</dbReference>
<evidence type="ECO:0000256" key="1">
    <source>
        <dbReference type="ARBA" id="ARBA00000385"/>
    </source>
</evidence>
<comment type="catalytic activity">
    <reaction evidence="1 5">
        <text>uridine(55) in tRNA = pseudouridine(55) in tRNA</text>
        <dbReference type="Rhea" id="RHEA:42532"/>
        <dbReference type="Rhea" id="RHEA-COMP:10101"/>
        <dbReference type="Rhea" id="RHEA-COMP:10102"/>
        <dbReference type="ChEBI" id="CHEBI:65314"/>
        <dbReference type="ChEBI" id="CHEBI:65315"/>
        <dbReference type="EC" id="5.4.99.25"/>
    </reaction>
</comment>